<gene>
    <name evidence="1" type="ORF">GBAR_LOCUS17943</name>
</gene>
<feature type="non-terminal residue" evidence="1">
    <location>
        <position position="1"/>
    </location>
</feature>
<sequence>EREPPRLRVSRGERLLPLLAPNPLEGTCDIITSHVILMWLSHDPFTLLHSSLPLFLLQDVVIFTNDASRCPYYQSESQNVKSRFACVLPPSFLTTDNIRSNKPIIPNTQEGCEEVVSAEGNGTWTEFPPDSRLSAPECIETLWSRDNHLGNTIGGFPISYNWTIPDLTHEHCVLRIRYNISTGEYDGWDSAVNSSIGRTVDSVLNGATVAGQGSPLERRLFSELTDVYERFGFTYDEAREVCYVLNSYF</sequence>
<evidence type="ECO:0000313" key="1">
    <source>
        <dbReference type="EMBL" id="CAI8031611.1"/>
    </source>
</evidence>
<dbReference type="InterPro" id="IPR053320">
    <property type="entry name" value="Protein_DD3-3_O-glyco"/>
</dbReference>
<name>A0AA35SN11_GEOBA</name>
<comment type="caution">
    <text evidence="1">The sequence shown here is derived from an EMBL/GenBank/DDBJ whole genome shotgun (WGS) entry which is preliminary data.</text>
</comment>
<dbReference type="Proteomes" id="UP001174909">
    <property type="component" value="Unassembled WGS sequence"/>
</dbReference>
<dbReference type="AlphaFoldDB" id="A0AA35SN11"/>
<protein>
    <submittedName>
        <fullName evidence="1">Protein DD3-3</fullName>
    </submittedName>
</protein>
<evidence type="ECO:0000313" key="2">
    <source>
        <dbReference type="Proteomes" id="UP001174909"/>
    </source>
</evidence>
<proteinExistence type="predicted"/>
<dbReference type="EMBL" id="CASHTH010002554">
    <property type="protein sequence ID" value="CAI8031611.1"/>
    <property type="molecule type" value="Genomic_DNA"/>
</dbReference>
<keyword evidence="2" id="KW-1185">Reference proteome</keyword>
<reference evidence="1" key="1">
    <citation type="submission" date="2023-03" db="EMBL/GenBank/DDBJ databases">
        <authorList>
            <person name="Steffen K."/>
            <person name="Cardenas P."/>
        </authorList>
    </citation>
    <scope>NUCLEOTIDE SEQUENCE</scope>
</reference>
<accession>A0AA35SN11</accession>
<dbReference type="PANTHER" id="PTHR35170">
    <property type="entry name" value="PROTEIN DD3-3"/>
    <property type="match status" value="1"/>
</dbReference>
<organism evidence="1 2">
    <name type="scientific">Geodia barretti</name>
    <name type="common">Barrett's horny sponge</name>
    <dbReference type="NCBI Taxonomy" id="519541"/>
    <lineage>
        <taxon>Eukaryota</taxon>
        <taxon>Metazoa</taxon>
        <taxon>Porifera</taxon>
        <taxon>Demospongiae</taxon>
        <taxon>Heteroscleromorpha</taxon>
        <taxon>Tetractinellida</taxon>
        <taxon>Astrophorina</taxon>
        <taxon>Geodiidae</taxon>
        <taxon>Geodia</taxon>
    </lineage>
</organism>
<dbReference type="PANTHER" id="PTHR35170:SF1">
    <property type="entry name" value="PROTEIN DD3-3"/>
    <property type="match status" value="1"/>
</dbReference>